<keyword evidence="6 8" id="KW-1133">Transmembrane helix</keyword>
<name>K9ZZ50_DEIPD</name>
<evidence type="ECO:0000256" key="1">
    <source>
        <dbReference type="ARBA" id="ARBA00004651"/>
    </source>
</evidence>
<feature type="transmembrane region" description="Helical" evidence="8">
    <location>
        <begin position="125"/>
        <end position="144"/>
    </location>
</feature>
<proteinExistence type="inferred from homology"/>
<evidence type="ECO:0000256" key="7">
    <source>
        <dbReference type="ARBA" id="ARBA00023136"/>
    </source>
</evidence>
<dbReference type="InterPro" id="IPR037294">
    <property type="entry name" value="ABC_BtuC-like"/>
</dbReference>
<dbReference type="PANTHER" id="PTHR30472:SF25">
    <property type="entry name" value="ABC TRANSPORTER PERMEASE PROTEIN MJ0876-RELATED"/>
    <property type="match status" value="1"/>
</dbReference>
<comment type="subcellular location">
    <subcellularLocation>
        <location evidence="1">Cell membrane</location>
        <topology evidence="1">Multi-pass membrane protein</topology>
    </subcellularLocation>
</comment>
<dbReference type="AlphaFoldDB" id="K9ZZ50"/>
<feature type="transmembrane region" description="Helical" evidence="8">
    <location>
        <begin position="150"/>
        <end position="169"/>
    </location>
</feature>
<dbReference type="FunFam" id="1.10.3470.10:FF:000001">
    <property type="entry name" value="Vitamin B12 ABC transporter permease BtuC"/>
    <property type="match status" value="1"/>
</dbReference>
<keyword evidence="3" id="KW-0813">Transport</keyword>
<dbReference type="PANTHER" id="PTHR30472">
    <property type="entry name" value="FERRIC ENTEROBACTIN TRANSPORT SYSTEM PERMEASE PROTEIN"/>
    <property type="match status" value="1"/>
</dbReference>
<feature type="transmembrane region" description="Helical" evidence="8">
    <location>
        <begin position="181"/>
        <end position="201"/>
    </location>
</feature>
<dbReference type="PATRIC" id="fig|937777.3.peg.1325"/>
<evidence type="ECO:0000256" key="2">
    <source>
        <dbReference type="ARBA" id="ARBA00007935"/>
    </source>
</evidence>
<dbReference type="CDD" id="cd06550">
    <property type="entry name" value="TM_ABC_iron-siderophores_like"/>
    <property type="match status" value="1"/>
</dbReference>
<dbReference type="eggNOG" id="COG0609">
    <property type="taxonomic scope" value="Bacteria"/>
</dbReference>
<keyword evidence="5 8" id="KW-0812">Transmembrane</keyword>
<evidence type="ECO:0000256" key="6">
    <source>
        <dbReference type="ARBA" id="ARBA00022989"/>
    </source>
</evidence>
<protein>
    <submittedName>
        <fullName evidence="9">ABC-type Fe3+-siderophore transport system, permease component</fullName>
    </submittedName>
</protein>
<dbReference type="SUPFAM" id="SSF81345">
    <property type="entry name" value="ABC transporter involved in vitamin B12 uptake, BtuC"/>
    <property type="match status" value="1"/>
</dbReference>
<evidence type="ECO:0000256" key="3">
    <source>
        <dbReference type="ARBA" id="ARBA00022448"/>
    </source>
</evidence>
<evidence type="ECO:0000256" key="5">
    <source>
        <dbReference type="ARBA" id="ARBA00022692"/>
    </source>
</evidence>
<dbReference type="GO" id="GO:0033214">
    <property type="term" value="P:siderophore-iron import into cell"/>
    <property type="evidence" value="ECO:0007669"/>
    <property type="project" value="TreeGrafter"/>
</dbReference>
<accession>K9ZZ50</accession>
<comment type="similarity">
    <text evidence="2">Belongs to the binding-protein-dependent transport system permease family. FecCD subfamily.</text>
</comment>
<dbReference type="RefSeq" id="WP_015235179.1">
    <property type="nucleotide sequence ID" value="NC_019793.1"/>
</dbReference>
<dbReference type="EMBL" id="CP003382">
    <property type="protein sequence ID" value="AFZ66871.1"/>
    <property type="molecule type" value="Genomic_DNA"/>
</dbReference>
<keyword evidence="10" id="KW-1185">Reference proteome</keyword>
<sequence>MGVRGDDFDRPNPAHLPVPHVKAAPAAAARSGERPAAFTFKLLALFAALGLTILLAVGLGSIPITPAETLTALWKGVSGQELAGSDVIVWQLRLPRVVLGLLVGASLAVCGGAFQGLFRNPLADPYLMGVASGAYLGVTVAIVLGLSGALMPLSAMGAALLSVLVTLVLARQGNTFPTTRLILSGVVVGSVLTAVSTYLLLSGQDRIRQVFTSTLGNLAYGGWAEIRTVALYEFFALGVLLLLSRALNTLSLGDATARSLGVPVERLRLLAIVAASVATAVAVSYAGIIGFVGLITPHVVRRLWGSDHRVLLPVSALAGGTLLVLADLLARTLTRPAELPVGIVTTLLGGPFFLYLLRRTR</sequence>
<reference evidence="10" key="1">
    <citation type="submission" date="2012-03" db="EMBL/GenBank/DDBJ databases">
        <title>Complete sequence of chromosome of Deinococcus peraridilitoris DSM 19664.</title>
        <authorList>
            <person name="Lucas S."/>
            <person name="Copeland A."/>
            <person name="Lapidus A."/>
            <person name="Glavina del Rio T."/>
            <person name="Dalin E."/>
            <person name="Tice H."/>
            <person name="Bruce D."/>
            <person name="Goodwin L."/>
            <person name="Pitluck S."/>
            <person name="Peters L."/>
            <person name="Mikhailova N."/>
            <person name="Lu M."/>
            <person name="Kyrpides N."/>
            <person name="Mavromatis K."/>
            <person name="Ivanova N."/>
            <person name="Brettin T."/>
            <person name="Detter J.C."/>
            <person name="Han C."/>
            <person name="Larimer F."/>
            <person name="Land M."/>
            <person name="Hauser L."/>
            <person name="Markowitz V."/>
            <person name="Cheng J.-F."/>
            <person name="Hugenholtz P."/>
            <person name="Woyke T."/>
            <person name="Wu D."/>
            <person name="Pukall R."/>
            <person name="Steenblock K."/>
            <person name="Brambilla E."/>
            <person name="Klenk H.-P."/>
            <person name="Eisen J.A."/>
        </authorList>
    </citation>
    <scope>NUCLEOTIDE SEQUENCE [LARGE SCALE GENOMIC DNA]</scope>
    <source>
        <strain evidence="10">DSM 19664 / LMG 22246 / CIP 109416 / KR-200</strain>
    </source>
</reference>
<dbReference type="STRING" id="937777.Deipe_1322"/>
<feature type="transmembrane region" description="Helical" evidence="8">
    <location>
        <begin position="269"/>
        <end position="295"/>
    </location>
</feature>
<dbReference type="InterPro" id="IPR000522">
    <property type="entry name" value="ABC_transptr_permease_BtuC"/>
</dbReference>
<dbReference type="KEGG" id="dpd:Deipe_1322"/>
<gene>
    <name evidence="9" type="ordered locus">Deipe_1322</name>
</gene>
<feature type="transmembrane region" description="Helical" evidence="8">
    <location>
        <begin position="310"/>
        <end position="330"/>
    </location>
</feature>
<dbReference type="Pfam" id="PF01032">
    <property type="entry name" value="FecCD"/>
    <property type="match status" value="1"/>
</dbReference>
<evidence type="ECO:0000256" key="4">
    <source>
        <dbReference type="ARBA" id="ARBA00022475"/>
    </source>
</evidence>
<feature type="transmembrane region" description="Helical" evidence="8">
    <location>
        <begin position="337"/>
        <end position="357"/>
    </location>
</feature>
<dbReference type="OrthoDB" id="9792889at2"/>
<dbReference type="Proteomes" id="UP000010467">
    <property type="component" value="Chromosome"/>
</dbReference>
<feature type="transmembrane region" description="Helical" evidence="8">
    <location>
        <begin position="42"/>
        <end position="64"/>
    </location>
</feature>
<evidence type="ECO:0000313" key="9">
    <source>
        <dbReference type="EMBL" id="AFZ66871.1"/>
    </source>
</evidence>
<dbReference type="GO" id="GO:0022857">
    <property type="term" value="F:transmembrane transporter activity"/>
    <property type="evidence" value="ECO:0007669"/>
    <property type="project" value="InterPro"/>
</dbReference>
<feature type="transmembrane region" description="Helical" evidence="8">
    <location>
        <begin position="97"/>
        <end position="118"/>
    </location>
</feature>
<dbReference type="Gene3D" id="1.10.3470.10">
    <property type="entry name" value="ABC transporter involved in vitamin B12 uptake, BtuC"/>
    <property type="match status" value="1"/>
</dbReference>
<dbReference type="HOGENOM" id="CLU_013016_0_3_0"/>
<evidence type="ECO:0000313" key="10">
    <source>
        <dbReference type="Proteomes" id="UP000010467"/>
    </source>
</evidence>
<keyword evidence="4" id="KW-1003">Cell membrane</keyword>
<evidence type="ECO:0000256" key="8">
    <source>
        <dbReference type="SAM" id="Phobius"/>
    </source>
</evidence>
<organism evidence="9 10">
    <name type="scientific">Deinococcus peraridilitoris (strain DSM 19664 / LMG 22246 / CIP 109416 / KR-200)</name>
    <dbReference type="NCBI Taxonomy" id="937777"/>
    <lineage>
        <taxon>Bacteria</taxon>
        <taxon>Thermotogati</taxon>
        <taxon>Deinococcota</taxon>
        <taxon>Deinococci</taxon>
        <taxon>Deinococcales</taxon>
        <taxon>Deinococcaceae</taxon>
        <taxon>Deinococcus</taxon>
    </lineage>
</organism>
<keyword evidence="7 8" id="KW-0472">Membrane</keyword>
<dbReference type="GO" id="GO:0005886">
    <property type="term" value="C:plasma membrane"/>
    <property type="evidence" value="ECO:0007669"/>
    <property type="project" value="UniProtKB-SubCell"/>
</dbReference>